<dbReference type="Pfam" id="PF05056">
    <property type="entry name" value="DUF674"/>
    <property type="match status" value="1"/>
</dbReference>
<reference evidence="2" key="1">
    <citation type="submission" date="2024-06" db="EMBL/GenBank/DDBJ databases">
        <authorList>
            <person name="Ryan C."/>
        </authorList>
    </citation>
    <scope>NUCLEOTIDE SEQUENCE [LARGE SCALE GENOMIC DNA]</scope>
</reference>
<dbReference type="Proteomes" id="UP001497457">
    <property type="component" value="Chromosome 17b"/>
</dbReference>
<reference evidence="1 2" key="2">
    <citation type="submission" date="2024-10" db="EMBL/GenBank/DDBJ databases">
        <authorList>
            <person name="Ryan C."/>
        </authorList>
    </citation>
    <scope>NUCLEOTIDE SEQUENCE [LARGE SCALE GENOMIC DNA]</scope>
</reference>
<dbReference type="InterPro" id="IPR007750">
    <property type="entry name" value="DUF674"/>
</dbReference>
<gene>
    <name evidence="1" type="ORF">URODEC1_LOCUS39005</name>
</gene>
<evidence type="ECO:0008006" key="3">
    <source>
        <dbReference type="Google" id="ProtNLM"/>
    </source>
</evidence>
<proteinExistence type="predicted"/>
<protein>
    <recommendedName>
        <fullName evidence="3">DUF674 family protein</fullName>
    </recommendedName>
</protein>
<sequence length="202" mass="21543">MATTVTLSMKLLIDKKAQRVLFAEASKDDVVDFLFFLLTLPVAAAVKLLGKESMVGCVGNLYASVGKFQSTYFQPGAAKDALLCPTVLSNNSVLRLPENTSPYRCTSTSYSCRSYVTAVYGRACPSCGAAMSTSVQLLPSAGFVQGIATYMVTDNLAVTRMSAVSSINLLNTFAGLAILKASLQSKTVLTDVFFGIKKERMG</sequence>
<evidence type="ECO:0000313" key="2">
    <source>
        <dbReference type="Proteomes" id="UP001497457"/>
    </source>
</evidence>
<accession>A0ABC8Z3Q1</accession>
<organism evidence="1 2">
    <name type="scientific">Urochloa decumbens</name>
    <dbReference type="NCBI Taxonomy" id="240449"/>
    <lineage>
        <taxon>Eukaryota</taxon>
        <taxon>Viridiplantae</taxon>
        <taxon>Streptophyta</taxon>
        <taxon>Embryophyta</taxon>
        <taxon>Tracheophyta</taxon>
        <taxon>Spermatophyta</taxon>
        <taxon>Magnoliopsida</taxon>
        <taxon>Liliopsida</taxon>
        <taxon>Poales</taxon>
        <taxon>Poaceae</taxon>
        <taxon>PACMAD clade</taxon>
        <taxon>Panicoideae</taxon>
        <taxon>Panicodae</taxon>
        <taxon>Paniceae</taxon>
        <taxon>Melinidinae</taxon>
        <taxon>Urochloa</taxon>
    </lineage>
</organism>
<keyword evidence="2" id="KW-1185">Reference proteome</keyword>
<dbReference type="AlphaFoldDB" id="A0ABC8Z3Q1"/>
<evidence type="ECO:0000313" key="1">
    <source>
        <dbReference type="EMBL" id="CAL4951589.1"/>
    </source>
</evidence>
<dbReference type="PANTHER" id="PTHR33103:SF53">
    <property type="entry name" value="DUF674 FAMILY PROTEIN"/>
    <property type="match status" value="1"/>
</dbReference>
<dbReference type="PANTHER" id="PTHR33103">
    <property type="entry name" value="OS01G0153900 PROTEIN"/>
    <property type="match status" value="1"/>
</dbReference>
<name>A0ABC8Z3Q1_9POAL</name>
<dbReference type="EMBL" id="OZ075127">
    <property type="protein sequence ID" value="CAL4951589.1"/>
    <property type="molecule type" value="Genomic_DNA"/>
</dbReference>